<evidence type="ECO:0000313" key="3">
    <source>
        <dbReference type="Proteomes" id="UP001341840"/>
    </source>
</evidence>
<proteinExistence type="predicted"/>
<dbReference type="Proteomes" id="UP001341840">
    <property type="component" value="Unassembled WGS sequence"/>
</dbReference>
<feature type="region of interest" description="Disordered" evidence="1">
    <location>
        <begin position="155"/>
        <end position="176"/>
    </location>
</feature>
<protein>
    <submittedName>
        <fullName evidence="2">Uncharacterized protein</fullName>
    </submittedName>
</protein>
<name>A0ABU6STL8_9FABA</name>
<evidence type="ECO:0000313" key="2">
    <source>
        <dbReference type="EMBL" id="MED6139772.1"/>
    </source>
</evidence>
<reference evidence="2 3" key="1">
    <citation type="journal article" date="2023" name="Plants (Basel)">
        <title>Bridging the Gap: Combining Genomics and Transcriptomics Approaches to Understand Stylosanthes scabra, an Orphan Legume from the Brazilian Caatinga.</title>
        <authorList>
            <person name="Ferreira-Neto J.R.C."/>
            <person name="da Silva M.D."/>
            <person name="Binneck E."/>
            <person name="de Melo N.F."/>
            <person name="da Silva R.H."/>
            <person name="de Melo A.L.T.M."/>
            <person name="Pandolfi V."/>
            <person name="Bustamante F.O."/>
            <person name="Brasileiro-Vidal A.C."/>
            <person name="Benko-Iseppon A.M."/>
        </authorList>
    </citation>
    <scope>NUCLEOTIDE SEQUENCE [LARGE SCALE GENOMIC DNA]</scope>
    <source>
        <tissue evidence="2">Leaves</tissue>
    </source>
</reference>
<sequence length="188" mass="21403">MRLPRKSSKLPIQGISHVWAMSKLDHLRTKASQGISPRSHACHVWPMSLTWPKRDPSQGKLTLIMPQHPQNLKPSPHFKLPSLIHVFGEQKRDQSPQHIKATFESRLAKPKRDPNVRKSTHPKLSPLSTQGHVWTKFQTWPKRDFPLSKAMICRSSPNSAKGSLESRANREQDSALMTRCHNPRLGVA</sequence>
<organism evidence="2 3">
    <name type="scientific">Stylosanthes scabra</name>
    <dbReference type="NCBI Taxonomy" id="79078"/>
    <lineage>
        <taxon>Eukaryota</taxon>
        <taxon>Viridiplantae</taxon>
        <taxon>Streptophyta</taxon>
        <taxon>Embryophyta</taxon>
        <taxon>Tracheophyta</taxon>
        <taxon>Spermatophyta</taxon>
        <taxon>Magnoliopsida</taxon>
        <taxon>eudicotyledons</taxon>
        <taxon>Gunneridae</taxon>
        <taxon>Pentapetalae</taxon>
        <taxon>rosids</taxon>
        <taxon>fabids</taxon>
        <taxon>Fabales</taxon>
        <taxon>Fabaceae</taxon>
        <taxon>Papilionoideae</taxon>
        <taxon>50 kb inversion clade</taxon>
        <taxon>dalbergioids sensu lato</taxon>
        <taxon>Dalbergieae</taxon>
        <taxon>Pterocarpus clade</taxon>
        <taxon>Stylosanthes</taxon>
    </lineage>
</organism>
<evidence type="ECO:0000256" key="1">
    <source>
        <dbReference type="SAM" id="MobiDB-lite"/>
    </source>
</evidence>
<dbReference type="EMBL" id="JASCZI010061934">
    <property type="protein sequence ID" value="MED6139772.1"/>
    <property type="molecule type" value="Genomic_DNA"/>
</dbReference>
<gene>
    <name evidence="2" type="ORF">PIB30_087086</name>
</gene>
<keyword evidence="3" id="KW-1185">Reference proteome</keyword>
<comment type="caution">
    <text evidence="2">The sequence shown here is derived from an EMBL/GenBank/DDBJ whole genome shotgun (WGS) entry which is preliminary data.</text>
</comment>
<accession>A0ABU6STL8</accession>